<keyword evidence="2" id="KW-1185">Reference proteome</keyword>
<organism evidence="1 2">
    <name type="scientific">Caenimonas aquaedulcis</name>
    <dbReference type="NCBI Taxonomy" id="2793270"/>
    <lineage>
        <taxon>Bacteria</taxon>
        <taxon>Pseudomonadati</taxon>
        <taxon>Pseudomonadota</taxon>
        <taxon>Betaproteobacteria</taxon>
        <taxon>Burkholderiales</taxon>
        <taxon>Comamonadaceae</taxon>
        <taxon>Caenimonas</taxon>
    </lineage>
</organism>
<dbReference type="Proteomes" id="UP000651050">
    <property type="component" value="Unassembled WGS sequence"/>
</dbReference>
<accession>A0A931H6B5</accession>
<reference evidence="1" key="1">
    <citation type="submission" date="2020-11" db="EMBL/GenBank/DDBJ databases">
        <title>Bacterial whole genome sequence for Caenimonas sp. DR4.4.</title>
        <authorList>
            <person name="Le V."/>
            <person name="Ko S.-R."/>
            <person name="Ahn C.-Y."/>
            <person name="Oh H.-M."/>
        </authorList>
    </citation>
    <scope>NUCLEOTIDE SEQUENCE</scope>
    <source>
        <strain evidence="1">DR4.4</strain>
    </source>
</reference>
<comment type="caution">
    <text evidence="1">The sequence shown here is derived from an EMBL/GenBank/DDBJ whole genome shotgun (WGS) entry which is preliminary data.</text>
</comment>
<gene>
    <name evidence="1" type="ORF">I5803_15005</name>
</gene>
<evidence type="ECO:0000313" key="2">
    <source>
        <dbReference type="Proteomes" id="UP000651050"/>
    </source>
</evidence>
<sequence length="121" mass="13472">MKRDWDVIRDVLAEVEEHDIGDPESLEYEVSPDEFSIKAQHAILLWKSGFLTGFDATDLSREALLNPALTWEGHELLDTLRSKPIWDEVKKTAKTKGIELSFEAVKALGKAALAHVLTSGA</sequence>
<dbReference type="RefSeq" id="WP_196987138.1">
    <property type="nucleotide sequence ID" value="NZ_JADWYS010000001.1"/>
</dbReference>
<evidence type="ECO:0000313" key="1">
    <source>
        <dbReference type="EMBL" id="MBG9389338.1"/>
    </source>
</evidence>
<protein>
    <submittedName>
        <fullName evidence="1">DUF2513 domain-containing protein</fullName>
    </submittedName>
</protein>
<dbReference type="EMBL" id="JADWYS010000001">
    <property type="protein sequence ID" value="MBG9389338.1"/>
    <property type="molecule type" value="Genomic_DNA"/>
</dbReference>
<name>A0A931H6B5_9BURK</name>
<dbReference type="InterPro" id="IPR019650">
    <property type="entry name" value="DUF2513"/>
</dbReference>
<proteinExistence type="predicted"/>
<dbReference type="AlphaFoldDB" id="A0A931H6B5"/>
<dbReference type="Pfam" id="PF10711">
    <property type="entry name" value="DUF2513"/>
    <property type="match status" value="1"/>
</dbReference>